<reference evidence="2 3" key="1">
    <citation type="submission" date="2018-03" db="EMBL/GenBank/DDBJ databases">
        <title>Bioinformatic expansion and discovery of thiopeptide antibiotics.</title>
        <authorList>
            <person name="Schwalen C.J."/>
            <person name="Hudson G.A."/>
            <person name="Mitchell D.A."/>
        </authorList>
    </citation>
    <scope>NUCLEOTIDE SEQUENCE [LARGE SCALE GENOMIC DNA]</scope>
    <source>
        <strain evidence="2 3">ATCC 21389</strain>
    </source>
</reference>
<gene>
    <name evidence="2" type="ORF">C7C46_03390</name>
</gene>
<dbReference type="InterPro" id="IPR035183">
    <property type="entry name" value="DUF5304"/>
</dbReference>
<feature type="region of interest" description="Disordered" evidence="1">
    <location>
        <begin position="52"/>
        <end position="71"/>
    </location>
</feature>
<dbReference type="EMBL" id="PYBW01000011">
    <property type="protein sequence ID" value="PYC87799.1"/>
    <property type="molecule type" value="Genomic_DNA"/>
</dbReference>
<evidence type="ECO:0000313" key="3">
    <source>
        <dbReference type="Proteomes" id="UP000248039"/>
    </source>
</evidence>
<accession>A0A2V4PS26</accession>
<feature type="compositionally biased region" description="Acidic residues" evidence="1">
    <location>
        <begin position="62"/>
        <end position="71"/>
    </location>
</feature>
<dbReference type="Proteomes" id="UP000248039">
    <property type="component" value="Unassembled WGS sequence"/>
</dbReference>
<organism evidence="2 3">
    <name type="scientific">Streptomyces tateyamensis</name>
    <dbReference type="NCBI Taxonomy" id="565073"/>
    <lineage>
        <taxon>Bacteria</taxon>
        <taxon>Bacillati</taxon>
        <taxon>Actinomycetota</taxon>
        <taxon>Actinomycetes</taxon>
        <taxon>Kitasatosporales</taxon>
        <taxon>Streptomycetaceae</taxon>
        <taxon>Streptomyces</taxon>
    </lineage>
</organism>
<evidence type="ECO:0000313" key="2">
    <source>
        <dbReference type="EMBL" id="PYC87799.1"/>
    </source>
</evidence>
<evidence type="ECO:0000256" key="1">
    <source>
        <dbReference type="SAM" id="MobiDB-lite"/>
    </source>
</evidence>
<protein>
    <submittedName>
        <fullName evidence="2">Uncharacterized protein</fullName>
    </submittedName>
</protein>
<dbReference type="Pfam" id="PF17230">
    <property type="entry name" value="DUF5304"/>
    <property type="match status" value="1"/>
</dbReference>
<proteinExistence type="predicted"/>
<comment type="caution">
    <text evidence="2">The sequence shown here is derived from an EMBL/GenBank/DDBJ whole genome shotgun (WGS) entry which is preliminary data.</text>
</comment>
<dbReference type="AlphaFoldDB" id="A0A2V4PS26"/>
<keyword evidence="3" id="KW-1185">Reference proteome</keyword>
<name>A0A2V4PS26_9ACTN</name>
<sequence length="71" mass="7672">MVDEVRKLATALGEQAQQLFGRLQADNPEVFDHLKAAGGELAAAYRAAVAGHEKRWSAPDPAESEPIDVEE</sequence>